<organism evidence="2 3">
    <name type="scientific">Eschrichtius robustus</name>
    <name type="common">California gray whale</name>
    <name type="synonym">Eschrichtius gibbosus</name>
    <dbReference type="NCBI Taxonomy" id="9764"/>
    <lineage>
        <taxon>Eukaryota</taxon>
        <taxon>Metazoa</taxon>
        <taxon>Chordata</taxon>
        <taxon>Craniata</taxon>
        <taxon>Vertebrata</taxon>
        <taxon>Euteleostomi</taxon>
        <taxon>Mammalia</taxon>
        <taxon>Eutheria</taxon>
        <taxon>Laurasiatheria</taxon>
        <taxon>Artiodactyla</taxon>
        <taxon>Whippomorpha</taxon>
        <taxon>Cetacea</taxon>
        <taxon>Mysticeti</taxon>
        <taxon>Eschrichtiidae</taxon>
        <taxon>Eschrichtius</taxon>
    </lineage>
</organism>
<dbReference type="Proteomes" id="UP001159641">
    <property type="component" value="Unassembled WGS sequence"/>
</dbReference>
<evidence type="ECO:0000256" key="1">
    <source>
        <dbReference type="SAM" id="MobiDB-lite"/>
    </source>
</evidence>
<accession>A0AB34GJY0</accession>
<protein>
    <submittedName>
        <fullName evidence="2">Uncharacterized protein</fullName>
    </submittedName>
</protein>
<gene>
    <name evidence="2" type="ORF">J1605_012972</name>
</gene>
<sequence length="190" mass="20187">MLDSYSPSQWHTAKACEESRARLETSVGSPAQGESGGLACHIPGALGDPMCTPNYSLVPEHMERSKCQASPPLRKAKVPWPSWSRPGPSQRPWTYVREGTPGTAHFWQRETITAPSTAARVPLVSPALRWLCGEASVTSQRSGSGGPFHQGAGTIGPTQRVPGATSRPTHPTCLVPGGDSLGIPQSERPT</sequence>
<comment type="caution">
    <text evidence="2">The sequence shown here is derived from an EMBL/GenBank/DDBJ whole genome shotgun (WGS) entry which is preliminary data.</text>
</comment>
<keyword evidence="3" id="KW-1185">Reference proteome</keyword>
<evidence type="ECO:0000313" key="3">
    <source>
        <dbReference type="Proteomes" id="UP001159641"/>
    </source>
</evidence>
<evidence type="ECO:0000313" key="2">
    <source>
        <dbReference type="EMBL" id="KAJ8779121.1"/>
    </source>
</evidence>
<dbReference type="AlphaFoldDB" id="A0AB34GJY0"/>
<feature type="region of interest" description="Disordered" evidence="1">
    <location>
        <begin position="66"/>
        <end position="94"/>
    </location>
</feature>
<reference evidence="2 3" key="1">
    <citation type="submission" date="2022-11" db="EMBL/GenBank/DDBJ databases">
        <title>Whole genome sequence of Eschrichtius robustus ER-17-0199.</title>
        <authorList>
            <person name="Bruniche-Olsen A."/>
            <person name="Black A.N."/>
            <person name="Fields C.J."/>
            <person name="Walden K."/>
            <person name="Dewoody J.A."/>
        </authorList>
    </citation>
    <scope>NUCLEOTIDE SEQUENCE [LARGE SCALE GENOMIC DNA]</scope>
    <source>
        <strain evidence="2">ER-17-0199</strain>
        <tissue evidence="2">Blubber</tissue>
    </source>
</reference>
<proteinExistence type="predicted"/>
<name>A0AB34GJY0_ESCRO</name>
<feature type="region of interest" description="Disordered" evidence="1">
    <location>
        <begin position="139"/>
        <end position="190"/>
    </location>
</feature>
<dbReference type="EMBL" id="JAIQCJ010002232">
    <property type="protein sequence ID" value="KAJ8779121.1"/>
    <property type="molecule type" value="Genomic_DNA"/>
</dbReference>